<keyword evidence="2" id="KW-1185">Reference proteome</keyword>
<protein>
    <submittedName>
        <fullName evidence="3">Uncharacterized protein</fullName>
    </submittedName>
</protein>
<organism evidence="2 3">
    <name type="scientific">Parascaris univalens</name>
    <name type="common">Nematode worm</name>
    <dbReference type="NCBI Taxonomy" id="6257"/>
    <lineage>
        <taxon>Eukaryota</taxon>
        <taxon>Metazoa</taxon>
        <taxon>Ecdysozoa</taxon>
        <taxon>Nematoda</taxon>
        <taxon>Chromadorea</taxon>
        <taxon>Rhabditida</taxon>
        <taxon>Spirurina</taxon>
        <taxon>Ascaridomorpha</taxon>
        <taxon>Ascaridoidea</taxon>
        <taxon>Ascarididae</taxon>
        <taxon>Parascaris</taxon>
    </lineage>
</organism>
<reference evidence="3" key="1">
    <citation type="submission" date="2022-11" db="UniProtKB">
        <authorList>
            <consortium name="WormBaseParasite"/>
        </authorList>
    </citation>
    <scope>IDENTIFICATION</scope>
</reference>
<dbReference type="AlphaFoldDB" id="A0A915A2J6"/>
<evidence type="ECO:0000256" key="1">
    <source>
        <dbReference type="SAM" id="Phobius"/>
    </source>
</evidence>
<evidence type="ECO:0000313" key="2">
    <source>
        <dbReference type="Proteomes" id="UP000887569"/>
    </source>
</evidence>
<accession>A0A915A2J6</accession>
<keyword evidence="1" id="KW-1133">Transmembrane helix</keyword>
<proteinExistence type="predicted"/>
<feature type="transmembrane region" description="Helical" evidence="1">
    <location>
        <begin position="22"/>
        <end position="49"/>
    </location>
</feature>
<evidence type="ECO:0000313" key="3">
    <source>
        <dbReference type="WBParaSite" id="PgE114_g001_t01"/>
    </source>
</evidence>
<name>A0A915A2J6_PARUN</name>
<dbReference type="WBParaSite" id="PgE114_g001_t01">
    <property type="protein sequence ID" value="PgE114_g001_t01"/>
    <property type="gene ID" value="PgE114_g001"/>
</dbReference>
<dbReference type="Proteomes" id="UP000887569">
    <property type="component" value="Unplaced"/>
</dbReference>
<keyword evidence="1" id="KW-0472">Membrane</keyword>
<keyword evidence="1" id="KW-0812">Transmembrane</keyword>
<sequence>PSVDVSLASTCLGARWIHVPSLMLLLTFCDLIILVTYIFNSFTVIFQLIKRFFEILERRNTLRLHLDCTFYPLNKWAVYFYGLVASFCGRNGDPLICRTSCLIDLEMSPDKSIFLVNSVSYLSLISV</sequence>